<dbReference type="EMBL" id="RIBY02002356">
    <property type="protein sequence ID" value="KAH9818206.1"/>
    <property type="molecule type" value="Genomic_DNA"/>
</dbReference>
<feature type="domain" description="Protein kinase" evidence="9">
    <location>
        <begin position="1"/>
        <end position="399"/>
    </location>
</feature>
<evidence type="ECO:0000313" key="11">
    <source>
        <dbReference type="Proteomes" id="UP001138500"/>
    </source>
</evidence>
<comment type="catalytic activity">
    <reaction evidence="7">
        <text>L-threonyl-[protein] + ATP = O-phospho-L-threonyl-[protein] + ADP + H(+)</text>
        <dbReference type="Rhea" id="RHEA:46608"/>
        <dbReference type="Rhea" id="RHEA-COMP:11060"/>
        <dbReference type="Rhea" id="RHEA-COMP:11605"/>
        <dbReference type="ChEBI" id="CHEBI:15378"/>
        <dbReference type="ChEBI" id="CHEBI:30013"/>
        <dbReference type="ChEBI" id="CHEBI:30616"/>
        <dbReference type="ChEBI" id="CHEBI:61977"/>
        <dbReference type="ChEBI" id="CHEBI:456216"/>
        <dbReference type="EC" id="2.7.11.1"/>
    </reaction>
</comment>
<dbReference type="PANTHER" id="PTHR47634:SF9">
    <property type="entry name" value="PROTEIN KINASE DOMAIN-CONTAINING PROTEIN-RELATED"/>
    <property type="match status" value="1"/>
</dbReference>
<protein>
    <recommendedName>
        <fullName evidence="1">non-specific serine/threonine protein kinase</fullName>
        <ecNumber evidence="1">2.7.11.1</ecNumber>
    </recommendedName>
</protein>
<keyword evidence="2" id="KW-0723">Serine/threonine-protein kinase</keyword>
<dbReference type="PROSITE" id="PS50011">
    <property type="entry name" value="PROTEIN_KINASE_DOM"/>
    <property type="match status" value="1"/>
</dbReference>
<dbReference type="GO" id="GO:0000245">
    <property type="term" value="P:spliceosomal complex assembly"/>
    <property type="evidence" value="ECO:0007669"/>
    <property type="project" value="TreeGrafter"/>
</dbReference>
<gene>
    <name evidence="10" type="ORF">Tdes44962_MAKER05400</name>
</gene>
<dbReference type="GO" id="GO:0050684">
    <property type="term" value="P:regulation of mRNA processing"/>
    <property type="evidence" value="ECO:0007669"/>
    <property type="project" value="TreeGrafter"/>
</dbReference>
<reference evidence="10 11" key="2">
    <citation type="journal article" date="2021" name="Curr. Genet.">
        <title>Genetic response to nitrogen starvation in the aggressive Eucalyptus foliar pathogen Teratosphaeria destructans.</title>
        <authorList>
            <person name="Havenga M."/>
            <person name="Wingfield B.D."/>
            <person name="Wingfield M.J."/>
            <person name="Dreyer L.L."/>
            <person name="Roets F."/>
            <person name="Aylward J."/>
        </authorList>
    </citation>
    <scope>NUCLEOTIDE SEQUENCE [LARGE SCALE GENOMIC DNA]</scope>
    <source>
        <strain evidence="10">CMW44962</strain>
    </source>
</reference>
<evidence type="ECO:0000256" key="2">
    <source>
        <dbReference type="ARBA" id="ARBA00022527"/>
    </source>
</evidence>
<keyword evidence="5 10" id="KW-0418">Kinase</keyword>
<dbReference type="Gene3D" id="3.30.200.20">
    <property type="entry name" value="Phosphorylase Kinase, domain 1"/>
    <property type="match status" value="1"/>
</dbReference>
<sequence>MECIKSPFIHLATSPPSRADKSNNLHGAFEARRYSARTISDHHQTRPRRLFDSVVSSVPLPVVHVPLHGSARLTSLQRALAERPVLSSGQCAREEGPESELAIPKRISQANPRLEGWHFVRKLADSFHVDGVVALNLCLAFEPLREPLWLYQRRYIGGVIPPEILKILLQMILHGLDYLHTECQIIHADLKPDNIMIKLEDDTILDRDAQKEHCSPLPQEHIDGRIIYLARNNYGKLARPTGTIQIVDFDRSVFGNVAHSGPIQAEVYRAPEVIVDAGYSYPADIWSLGVMLWDVLEDKMLFRECLQENPRDIDEHQHLAHVTALLGPRPTELTSGRRLSRFYDANGRLRGHDRIPRGLTLESTIHNISGEDKEMFLRFTRKMLKWNPAERSTRQRAAR</sequence>
<organism evidence="10 11">
    <name type="scientific">Teratosphaeria destructans</name>
    <dbReference type="NCBI Taxonomy" id="418781"/>
    <lineage>
        <taxon>Eukaryota</taxon>
        <taxon>Fungi</taxon>
        <taxon>Dikarya</taxon>
        <taxon>Ascomycota</taxon>
        <taxon>Pezizomycotina</taxon>
        <taxon>Dothideomycetes</taxon>
        <taxon>Dothideomycetidae</taxon>
        <taxon>Mycosphaerellales</taxon>
        <taxon>Teratosphaeriaceae</taxon>
        <taxon>Teratosphaeria</taxon>
    </lineage>
</organism>
<dbReference type="PROSITE" id="PS00108">
    <property type="entry name" value="PROTEIN_KINASE_ST"/>
    <property type="match status" value="1"/>
</dbReference>
<reference evidence="10 11" key="1">
    <citation type="journal article" date="2018" name="IMA Fungus">
        <title>IMA Genome-F 10: Nine draft genome sequences of Claviceps purpurea s.lat., including C. arundinis, C. humidiphila, and C. cf. spartinae, pseudomolecules for the pitch canker pathogen Fusarium circinatum, draft genome of Davidsoniella eucalypti, Grosmannia galeiformis, Quambalaria eucalypti, and Teratosphaeria destructans.</title>
        <authorList>
            <person name="Wingfield B.D."/>
            <person name="Liu M."/>
            <person name="Nguyen H.D."/>
            <person name="Lane F.A."/>
            <person name="Morgan S.W."/>
            <person name="De Vos L."/>
            <person name="Wilken P.M."/>
            <person name="Duong T.A."/>
            <person name="Aylward J."/>
            <person name="Coetzee M.P."/>
            <person name="Dadej K."/>
            <person name="De Beer Z.W."/>
            <person name="Findlay W."/>
            <person name="Havenga M."/>
            <person name="Kolarik M."/>
            <person name="Menzies J.G."/>
            <person name="Naidoo K."/>
            <person name="Pochopski O."/>
            <person name="Shoukouhi P."/>
            <person name="Santana Q.C."/>
            <person name="Seifert K.A."/>
            <person name="Soal N."/>
            <person name="Steenkamp E.T."/>
            <person name="Tatham C.T."/>
            <person name="van der Nest M.A."/>
            <person name="Wingfield M.J."/>
        </authorList>
    </citation>
    <scope>NUCLEOTIDE SEQUENCE [LARGE SCALE GENOMIC DNA]</scope>
    <source>
        <strain evidence="10">CMW44962</strain>
    </source>
</reference>
<comment type="caution">
    <text evidence="10">The sequence shown here is derived from an EMBL/GenBank/DDBJ whole genome shotgun (WGS) entry which is preliminary data.</text>
</comment>
<evidence type="ECO:0000256" key="1">
    <source>
        <dbReference type="ARBA" id="ARBA00012513"/>
    </source>
</evidence>
<dbReference type="InterPro" id="IPR008271">
    <property type="entry name" value="Ser/Thr_kinase_AS"/>
</dbReference>
<dbReference type="GO" id="GO:0005524">
    <property type="term" value="F:ATP binding"/>
    <property type="evidence" value="ECO:0007669"/>
    <property type="project" value="UniProtKB-KW"/>
</dbReference>
<dbReference type="SMART" id="SM00220">
    <property type="entry name" value="S_TKc"/>
    <property type="match status" value="1"/>
</dbReference>
<evidence type="ECO:0000256" key="8">
    <source>
        <dbReference type="ARBA" id="ARBA00048679"/>
    </source>
</evidence>
<dbReference type="Proteomes" id="UP001138500">
    <property type="component" value="Unassembled WGS sequence"/>
</dbReference>
<keyword evidence="3" id="KW-0808">Transferase</keyword>
<dbReference type="GO" id="GO:0004674">
    <property type="term" value="F:protein serine/threonine kinase activity"/>
    <property type="evidence" value="ECO:0007669"/>
    <property type="project" value="UniProtKB-KW"/>
</dbReference>
<evidence type="ECO:0000256" key="6">
    <source>
        <dbReference type="ARBA" id="ARBA00022840"/>
    </source>
</evidence>
<evidence type="ECO:0000256" key="5">
    <source>
        <dbReference type="ARBA" id="ARBA00022777"/>
    </source>
</evidence>
<dbReference type="PANTHER" id="PTHR47634">
    <property type="entry name" value="PROTEIN KINASE DOMAIN-CONTAINING PROTEIN-RELATED"/>
    <property type="match status" value="1"/>
</dbReference>
<comment type="catalytic activity">
    <reaction evidence="8">
        <text>L-seryl-[protein] + ATP = O-phospho-L-seryl-[protein] + ADP + H(+)</text>
        <dbReference type="Rhea" id="RHEA:17989"/>
        <dbReference type="Rhea" id="RHEA-COMP:9863"/>
        <dbReference type="Rhea" id="RHEA-COMP:11604"/>
        <dbReference type="ChEBI" id="CHEBI:15378"/>
        <dbReference type="ChEBI" id="CHEBI:29999"/>
        <dbReference type="ChEBI" id="CHEBI:30616"/>
        <dbReference type="ChEBI" id="CHEBI:83421"/>
        <dbReference type="ChEBI" id="CHEBI:456216"/>
        <dbReference type="EC" id="2.7.11.1"/>
    </reaction>
</comment>
<keyword evidence="11" id="KW-1185">Reference proteome</keyword>
<dbReference type="AlphaFoldDB" id="A0A9W7VYR9"/>
<keyword evidence="6" id="KW-0067">ATP-binding</keyword>
<dbReference type="Pfam" id="PF00069">
    <property type="entry name" value="Pkinase"/>
    <property type="match status" value="1"/>
</dbReference>
<dbReference type="EC" id="2.7.11.1" evidence="1"/>
<dbReference type="GO" id="GO:0005737">
    <property type="term" value="C:cytoplasm"/>
    <property type="evidence" value="ECO:0007669"/>
    <property type="project" value="TreeGrafter"/>
</dbReference>
<accession>A0A9W7VYR9</accession>
<dbReference type="OrthoDB" id="5979581at2759"/>
<dbReference type="InterPro" id="IPR011009">
    <property type="entry name" value="Kinase-like_dom_sf"/>
</dbReference>
<evidence type="ECO:0000256" key="4">
    <source>
        <dbReference type="ARBA" id="ARBA00022741"/>
    </source>
</evidence>
<dbReference type="InterPro" id="IPR051334">
    <property type="entry name" value="SRPK"/>
</dbReference>
<dbReference type="GO" id="GO:0005634">
    <property type="term" value="C:nucleus"/>
    <property type="evidence" value="ECO:0007669"/>
    <property type="project" value="TreeGrafter"/>
</dbReference>
<name>A0A9W7VYR9_9PEZI</name>
<keyword evidence="4" id="KW-0547">Nucleotide-binding</keyword>
<evidence type="ECO:0000259" key="9">
    <source>
        <dbReference type="PROSITE" id="PS50011"/>
    </source>
</evidence>
<dbReference type="SUPFAM" id="SSF56112">
    <property type="entry name" value="Protein kinase-like (PK-like)"/>
    <property type="match status" value="1"/>
</dbReference>
<evidence type="ECO:0000256" key="3">
    <source>
        <dbReference type="ARBA" id="ARBA00022679"/>
    </source>
</evidence>
<dbReference type="InterPro" id="IPR000719">
    <property type="entry name" value="Prot_kinase_dom"/>
</dbReference>
<proteinExistence type="predicted"/>
<dbReference type="Gene3D" id="1.10.510.10">
    <property type="entry name" value="Transferase(Phosphotransferase) domain 1"/>
    <property type="match status" value="1"/>
</dbReference>
<evidence type="ECO:0000256" key="7">
    <source>
        <dbReference type="ARBA" id="ARBA00047899"/>
    </source>
</evidence>
<evidence type="ECO:0000313" key="10">
    <source>
        <dbReference type="EMBL" id="KAH9818206.1"/>
    </source>
</evidence>